<gene>
    <name evidence="2" type="ORF">QJS10_CPA02g01241</name>
</gene>
<protein>
    <submittedName>
        <fullName evidence="2">Uncharacterized protein</fullName>
    </submittedName>
</protein>
<evidence type="ECO:0000256" key="1">
    <source>
        <dbReference type="SAM" id="MobiDB-lite"/>
    </source>
</evidence>
<feature type="region of interest" description="Disordered" evidence="1">
    <location>
        <begin position="1"/>
        <end position="37"/>
    </location>
</feature>
<dbReference type="EMBL" id="JAUJYO010000002">
    <property type="protein sequence ID" value="KAK1324031.1"/>
    <property type="molecule type" value="Genomic_DNA"/>
</dbReference>
<proteinExistence type="predicted"/>
<comment type="caution">
    <text evidence="2">The sequence shown here is derived from an EMBL/GenBank/DDBJ whole genome shotgun (WGS) entry which is preliminary data.</text>
</comment>
<accession>A0AAV9FEM2</accession>
<dbReference type="AlphaFoldDB" id="A0AAV9FEM2"/>
<dbReference type="Proteomes" id="UP001180020">
    <property type="component" value="Unassembled WGS sequence"/>
</dbReference>
<feature type="compositionally biased region" description="Low complexity" evidence="1">
    <location>
        <begin position="55"/>
        <end position="66"/>
    </location>
</feature>
<keyword evidence="3" id="KW-1185">Reference proteome</keyword>
<feature type="region of interest" description="Disordered" evidence="1">
    <location>
        <begin position="51"/>
        <end position="90"/>
    </location>
</feature>
<feature type="compositionally biased region" description="Low complexity" evidence="1">
    <location>
        <begin position="77"/>
        <end position="90"/>
    </location>
</feature>
<feature type="compositionally biased region" description="Polar residues" evidence="1">
    <location>
        <begin position="67"/>
        <end position="76"/>
    </location>
</feature>
<sequence length="131" mass="14426">MVSPNVLKKTKKGERQGLSKSSSPSQNKKEKKTKEPILVFPSRLLTQLPLRHLFSSRGPPSGTSSPHTVLTLSPRQRGTSSFRSRTGTGTDISIDHAKHSIFYLELGSAGLCGYSRWEKISGQPVPLERIL</sequence>
<organism evidence="2 3">
    <name type="scientific">Acorus calamus</name>
    <name type="common">Sweet flag</name>
    <dbReference type="NCBI Taxonomy" id="4465"/>
    <lineage>
        <taxon>Eukaryota</taxon>
        <taxon>Viridiplantae</taxon>
        <taxon>Streptophyta</taxon>
        <taxon>Embryophyta</taxon>
        <taxon>Tracheophyta</taxon>
        <taxon>Spermatophyta</taxon>
        <taxon>Magnoliopsida</taxon>
        <taxon>Liliopsida</taxon>
        <taxon>Acoraceae</taxon>
        <taxon>Acorus</taxon>
    </lineage>
</organism>
<evidence type="ECO:0000313" key="2">
    <source>
        <dbReference type="EMBL" id="KAK1324031.1"/>
    </source>
</evidence>
<reference evidence="2" key="1">
    <citation type="journal article" date="2023" name="Nat. Commun.">
        <title>Diploid and tetraploid genomes of Acorus and the evolution of monocots.</title>
        <authorList>
            <person name="Ma L."/>
            <person name="Liu K.W."/>
            <person name="Li Z."/>
            <person name="Hsiao Y.Y."/>
            <person name="Qi Y."/>
            <person name="Fu T."/>
            <person name="Tang G.D."/>
            <person name="Zhang D."/>
            <person name="Sun W.H."/>
            <person name="Liu D.K."/>
            <person name="Li Y."/>
            <person name="Chen G.Z."/>
            <person name="Liu X.D."/>
            <person name="Liao X.Y."/>
            <person name="Jiang Y.T."/>
            <person name="Yu X."/>
            <person name="Hao Y."/>
            <person name="Huang J."/>
            <person name="Zhao X.W."/>
            <person name="Ke S."/>
            <person name="Chen Y.Y."/>
            <person name="Wu W.L."/>
            <person name="Hsu J.L."/>
            <person name="Lin Y.F."/>
            <person name="Huang M.D."/>
            <person name="Li C.Y."/>
            <person name="Huang L."/>
            <person name="Wang Z.W."/>
            <person name="Zhao X."/>
            <person name="Zhong W.Y."/>
            <person name="Peng D.H."/>
            <person name="Ahmad S."/>
            <person name="Lan S."/>
            <person name="Zhang J.S."/>
            <person name="Tsai W.C."/>
            <person name="Van de Peer Y."/>
            <person name="Liu Z.J."/>
        </authorList>
    </citation>
    <scope>NUCLEOTIDE SEQUENCE</scope>
    <source>
        <strain evidence="2">CP</strain>
    </source>
</reference>
<name>A0AAV9FEM2_ACOCL</name>
<evidence type="ECO:0000313" key="3">
    <source>
        <dbReference type="Proteomes" id="UP001180020"/>
    </source>
</evidence>
<reference evidence="2" key="2">
    <citation type="submission" date="2023-06" db="EMBL/GenBank/DDBJ databases">
        <authorList>
            <person name="Ma L."/>
            <person name="Liu K.-W."/>
            <person name="Li Z."/>
            <person name="Hsiao Y.-Y."/>
            <person name="Qi Y."/>
            <person name="Fu T."/>
            <person name="Tang G."/>
            <person name="Zhang D."/>
            <person name="Sun W.-H."/>
            <person name="Liu D.-K."/>
            <person name="Li Y."/>
            <person name="Chen G.-Z."/>
            <person name="Liu X.-D."/>
            <person name="Liao X.-Y."/>
            <person name="Jiang Y.-T."/>
            <person name="Yu X."/>
            <person name="Hao Y."/>
            <person name="Huang J."/>
            <person name="Zhao X.-W."/>
            <person name="Ke S."/>
            <person name="Chen Y.-Y."/>
            <person name="Wu W.-L."/>
            <person name="Hsu J.-L."/>
            <person name="Lin Y.-F."/>
            <person name="Huang M.-D."/>
            <person name="Li C.-Y."/>
            <person name="Huang L."/>
            <person name="Wang Z.-W."/>
            <person name="Zhao X."/>
            <person name="Zhong W.-Y."/>
            <person name="Peng D.-H."/>
            <person name="Ahmad S."/>
            <person name="Lan S."/>
            <person name="Zhang J.-S."/>
            <person name="Tsai W.-C."/>
            <person name="Van De Peer Y."/>
            <person name="Liu Z.-J."/>
        </authorList>
    </citation>
    <scope>NUCLEOTIDE SEQUENCE</scope>
    <source>
        <strain evidence="2">CP</strain>
        <tissue evidence="2">Leaves</tissue>
    </source>
</reference>